<evidence type="ECO:0000256" key="4">
    <source>
        <dbReference type="ARBA" id="ARBA00022833"/>
    </source>
</evidence>
<dbReference type="Gene3D" id="3.20.20.70">
    <property type="entry name" value="Aldolase class I"/>
    <property type="match status" value="1"/>
</dbReference>
<proteinExistence type="predicted"/>
<accession>X0ZKU7</accession>
<evidence type="ECO:0000256" key="1">
    <source>
        <dbReference type="ARBA" id="ARBA00001947"/>
    </source>
</evidence>
<dbReference type="EMBL" id="BART01000310">
    <property type="protein sequence ID" value="GAG70290.1"/>
    <property type="molecule type" value="Genomic_DNA"/>
</dbReference>
<reference evidence="5" key="1">
    <citation type="journal article" date="2014" name="Front. Microbiol.">
        <title>High frequency of phylogenetically diverse reductive dehalogenase-homologous genes in deep subseafloor sedimentary metagenomes.</title>
        <authorList>
            <person name="Kawai M."/>
            <person name="Futagami T."/>
            <person name="Toyoda A."/>
            <person name="Takaki Y."/>
            <person name="Nishi S."/>
            <person name="Hori S."/>
            <person name="Arai W."/>
            <person name="Tsubouchi T."/>
            <person name="Morono Y."/>
            <person name="Uchiyama I."/>
            <person name="Ito T."/>
            <person name="Fujiyama A."/>
            <person name="Inagaki F."/>
            <person name="Takami H."/>
        </authorList>
    </citation>
    <scope>NUCLEOTIDE SEQUENCE</scope>
    <source>
        <strain evidence="5">Expedition CK06-06</strain>
    </source>
</reference>
<sequence>MKSLIITVAPNGAEVTKKDNPNLPITPEEVAEEAYNCYKAGASIIHLHARDKDGNPTQDPEIYNEMIKLIKERCNIIIQISTGGAISMSSEERRAPLKLKPEMASLTTGTVNFGDCVFYNPPTLIKSLAQEMKSLKIKPEMEIFDVGMIANAKRLIKEGLIDPPFQFGLIMGVPGGIPGTIKDLMHLVESLPENSIWSATGIGKSHIPISVTSIALGGNVRLGFEDNIYYEKGILAESNAQLVKRIVRITKEMGRDVATPDEARKLLRLKI</sequence>
<keyword evidence="2" id="KW-0808">Transferase</keyword>
<dbReference type="PANTHER" id="PTHR37418">
    <property type="entry name" value="3-KETO-5-AMINOHEXANOATE CLEAVAGE ENZYME-RELATED"/>
    <property type="match status" value="1"/>
</dbReference>
<comment type="caution">
    <text evidence="5">The sequence shown here is derived from an EMBL/GenBank/DDBJ whole genome shotgun (WGS) entry which is preliminary data.</text>
</comment>
<dbReference type="InterPro" id="IPR008567">
    <property type="entry name" value="BKACE"/>
</dbReference>
<evidence type="ECO:0000256" key="3">
    <source>
        <dbReference type="ARBA" id="ARBA00022723"/>
    </source>
</evidence>
<dbReference type="Pfam" id="PF05853">
    <property type="entry name" value="BKACE"/>
    <property type="match status" value="1"/>
</dbReference>
<dbReference type="InterPro" id="IPR013785">
    <property type="entry name" value="Aldolase_TIM"/>
</dbReference>
<protein>
    <recommendedName>
        <fullName evidence="6">3-keto-5-aminohexanoate cleavage enzyme</fullName>
    </recommendedName>
</protein>
<organism evidence="5">
    <name type="scientific">marine sediment metagenome</name>
    <dbReference type="NCBI Taxonomy" id="412755"/>
    <lineage>
        <taxon>unclassified sequences</taxon>
        <taxon>metagenomes</taxon>
        <taxon>ecological metagenomes</taxon>
    </lineage>
</organism>
<dbReference type="GO" id="GO:0043720">
    <property type="term" value="F:3-keto-5-aminohexanoate cleavage activity"/>
    <property type="evidence" value="ECO:0007669"/>
    <property type="project" value="InterPro"/>
</dbReference>
<name>X0ZKU7_9ZZZZ</name>
<dbReference type="AlphaFoldDB" id="X0ZKU7"/>
<comment type="cofactor">
    <cofactor evidence="1">
        <name>Zn(2+)</name>
        <dbReference type="ChEBI" id="CHEBI:29105"/>
    </cofactor>
</comment>
<keyword evidence="4" id="KW-0862">Zinc</keyword>
<evidence type="ECO:0008006" key="6">
    <source>
        <dbReference type="Google" id="ProtNLM"/>
    </source>
</evidence>
<dbReference type="GO" id="GO:0046872">
    <property type="term" value="F:metal ion binding"/>
    <property type="evidence" value="ECO:0007669"/>
    <property type="project" value="UniProtKB-KW"/>
</dbReference>
<evidence type="ECO:0000313" key="5">
    <source>
        <dbReference type="EMBL" id="GAG70290.1"/>
    </source>
</evidence>
<gene>
    <name evidence="5" type="ORF">S01H4_01642</name>
</gene>
<dbReference type="PANTHER" id="PTHR37418:SF2">
    <property type="entry name" value="3-KETO-5-AMINOHEXANOATE CLEAVAGE ENZYME"/>
    <property type="match status" value="1"/>
</dbReference>
<evidence type="ECO:0000256" key="2">
    <source>
        <dbReference type="ARBA" id="ARBA00022679"/>
    </source>
</evidence>
<keyword evidence="3" id="KW-0479">Metal-binding</keyword>